<evidence type="ECO:0000256" key="1">
    <source>
        <dbReference type="SAM" id="MobiDB-lite"/>
    </source>
</evidence>
<feature type="region of interest" description="Disordered" evidence="1">
    <location>
        <begin position="111"/>
        <end position="140"/>
    </location>
</feature>
<feature type="non-terminal residue" evidence="2">
    <location>
        <position position="1"/>
    </location>
</feature>
<sequence>GGEDGICTAGDCDDAFWTGPITDVDLRARLFTKSLYYFSLLADDTANLPNGHSINIDCIIVLPWRIWWCGGERRVLIRRVYASVVEVRLALVARQEDQVLLLLLPSNANTTARSRHSSSTTALPPPLQPHSPSPLFTYQT</sequence>
<feature type="non-terminal residue" evidence="2">
    <location>
        <position position="140"/>
    </location>
</feature>
<accession>A0AAV2PMB6</accession>
<dbReference type="Proteomes" id="UP001497623">
    <property type="component" value="Unassembled WGS sequence"/>
</dbReference>
<name>A0AAV2PMB6_MEGNR</name>
<protein>
    <submittedName>
        <fullName evidence="2">Uncharacterized protein</fullName>
    </submittedName>
</protein>
<comment type="caution">
    <text evidence="2">The sequence shown here is derived from an EMBL/GenBank/DDBJ whole genome shotgun (WGS) entry which is preliminary data.</text>
</comment>
<gene>
    <name evidence="2" type="ORF">MNOR_LOCUS1120</name>
</gene>
<organism evidence="2 3">
    <name type="scientific">Meganyctiphanes norvegica</name>
    <name type="common">Northern krill</name>
    <name type="synonym">Thysanopoda norvegica</name>
    <dbReference type="NCBI Taxonomy" id="48144"/>
    <lineage>
        <taxon>Eukaryota</taxon>
        <taxon>Metazoa</taxon>
        <taxon>Ecdysozoa</taxon>
        <taxon>Arthropoda</taxon>
        <taxon>Crustacea</taxon>
        <taxon>Multicrustacea</taxon>
        <taxon>Malacostraca</taxon>
        <taxon>Eumalacostraca</taxon>
        <taxon>Eucarida</taxon>
        <taxon>Euphausiacea</taxon>
        <taxon>Euphausiidae</taxon>
        <taxon>Meganyctiphanes</taxon>
    </lineage>
</organism>
<reference evidence="2 3" key="1">
    <citation type="submission" date="2024-05" db="EMBL/GenBank/DDBJ databases">
        <authorList>
            <person name="Wallberg A."/>
        </authorList>
    </citation>
    <scope>NUCLEOTIDE SEQUENCE [LARGE SCALE GENOMIC DNA]</scope>
</reference>
<proteinExistence type="predicted"/>
<feature type="compositionally biased region" description="Pro residues" evidence="1">
    <location>
        <begin position="123"/>
        <end position="132"/>
    </location>
</feature>
<evidence type="ECO:0000313" key="3">
    <source>
        <dbReference type="Proteomes" id="UP001497623"/>
    </source>
</evidence>
<keyword evidence="3" id="KW-1185">Reference proteome</keyword>
<evidence type="ECO:0000313" key="2">
    <source>
        <dbReference type="EMBL" id="CAL4060192.1"/>
    </source>
</evidence>
<dbReference type="EMBL" id="CAXKWB010000283">
    <property type="protein sequence ID" value="CAL4060192.1"/>
    <property type="molecule type" value="Genomic_DNA"/>
</dbReference>
<dbReference type="AlphaFoldDB" id="A0AAV2PMB6"/>